<protein>
    <submittedName>
        <fullName evidence="2">Branched-subunit amino acid transport protein</fullName>
    </submittedName>
</protein>
<sequence length="109" mass="12067">MEVRWGILLIIIGAAIVTLIPRVLPLMLFSRIQIPDWGLRWLNHVPIAVMASLLAQELFMSGNKFSFTSNVLTILASLPSFAVAIITRSLLGTVIVGVVTMMLLRLFFS</sequence>
<dbReference type="RefSeq" id="WP_209845747.1">
    <property type="nucleotide sequence ID" value="NZ_CBCRVE010000001.1"/>
</dbReference>
<dbReference type="Pfam" id="PF05437">
    <property type="entry name" value="AzlD"/>
    <property type="match status" value="1"/>
</dbReference>
<organism evidence="2 3">
    <name type="scientific">Paenibacillus sediminis</name>
    <dbReference type="NCBI Taxonomy" id="664909"/>
    <lineage>
        <taxon>Bacteria</taxon>
        <taxon>Bacillati</taxon>
        <taxon>Bacillota</taxon>
        <taxon>Bacilli</taxon>
        <taxon>Bacillales</taxon>
        <taxon>Paenibacillaceae</taxon>
        <taxon>Paenibacillus</taxon>
    </lineage>
</organism>
<proteinExistence type="predicted"/>
<accession>A0ABS4H0D9</accession>
<keyword evidence="1" id="KW-0472">Membrane</keyword>
<feature type="transmembrane region" description="Helical" evidence="1">
    <location>
        <begin position="6"/>
        <end position="29"/>
    </location>
</feature>
<dbReference type="InterPro" id="IPR008407">
    <property type="entry name" value="Brnchd-chn_aa_trnsp_AzlD"/>
</dbReference>
<feature type="transmembrane region" description="Helical" evidence="1">
    <location>
        <begin position="81"/>
        <end position="108"/>
    </location>
</feature>
<dbReference type="Proteomes" id="UP001519273">
    <property type="component" value="Unassembled WGS sequence"/>
</dbReference>
<name>A0ABS4H0D9_9BACL</name>
<reference evidence="2 3" key="1">
    <citation type="submission" date="2021-03" db="EMBL/GenBank/DDBJ databases">
        <title>Genomic Encyclopedia of Type Strains, Phase IV (KMG-IV): sequencing the most valuable type-strain genomes for metagenomic binning, comparative biology and taxonomic classification.</title>
        <authorList>
            <person name="Goeker M."/>
        </authorList>
    </citation>
    <scope>NUCLEOTIDE SEQUENCE [LARGE SCALE GENOMIC DNA]</scope>
    <source>
        <strain evidence="2 3">DSM 23491</strain>
    </source>
</reference>
<evidence type="ECO:0000256" key="1">
    <source>
        <dbReference type="SAM" id="Phobius"/>
    </source>
</evidence>
<gene>
    <name evidence="2" type="ORF">J2Z20_000863</name>
</gene>
<comment type="caution">
    <text evidence="2">The sequence shown here is derived from an EMBL/GenBank/DDBJ whole genome shotgun (WGS) entry which is preliminary data.</text>
</comment>
<keyword evidence="3" id="KW-1185">Reference proteome</keyword>
<dbReference type="EMBL" id="JAGGKP010000001">
    <property type="protein sequence ID" value="MBP1936002.1"/>
    <property type="molecule type" value="Genomic_DNA"/>
</dbReference>
<keyword evidence="1" id="KW-1133">Transmembrane helix</keyword>
<evidence type="ECO:0000313" key="3">
    <source>
        <dbReference type="Proteomes" id="UP001519273"/>
    </source>
</evidence>
<evidence type="ECO:0000313" key="2">
    <source>
        <dbReference type="EMBL" id="MBP1936002.1"/>
    </source>
</evidence>
<keyword evidence="1" id="KW-0812">Transmembrane</keyword>